<reference evidence="1 2" key="1">
    <citation type="journal article" date="2011" name="PLoS Pathog.">
        <title>Genomic and proteomic analyses of the fungus Arthrobotrys oligospora provide insights into nematode-trap formation.</title>
        <authorList>
            <person name="Yang J."/>
            <person name="Wang L."/>
            <person name="Ji X."/>
            <person name="Feng Y."/>
            <person name="Li X."/>
            <person name="Zou C."/>
            <person name="Xu J."/>
            <person name="Ren Y."/>
            <person name="Mi Q."/>
            <person name="Wu J."/>
            <person name="Liu S."/>
            <person name="Liu Y."/>
            <person name="Huang X."/>
            <person name="Wang H."/>
            <person name="Niu X."/>
            <person name="Li J."/>
            <person name="Liang L."/>
            <person name="Luo Y."/>
            <person name="Ji K."/>
            <person name="Zhou W."/>
            <person name="Yu Z."/>
            <person name="Li G."/>
            <person name="Liu Y."/>
            <person name="Li L."/>
            <person name="Qiao M."/>
            <person name="Feng L."/>
            <person name="Zhang K.-Q."/>
        </authorList>
    </citation>
    <scope>NUCLEOTIDE SEQUENCE [LARGE SCALE GENOMIC DNA]</scope>
    <source>
        <strain evidence="2">ATCC 24927 / CBS 115.81 / DSM 1491</strain>
    </source>
</reference>
<dbReference type="AlphaFoldDB" id="G1XM59"/>
<accession>G1XM59</accession>
<keyword evidence="2" id="KW-1185">Reference proteome</keyword>
<evidence type="ECO:0000313" key="2">
    <source>
        <dbReference type="Proteomes" id="UP000008784"/>
    </source>
</evidence>
<organism evidence="1 2">
    <name type="scientific">Arthrobotrys oligospora (strain ATCC 24927 / CBS 115.81 / DSM 1491)</name>
    <name type="common">Nematode-trapping fungus</name>
    <name type="synonym">Didymozoophaga oligospora</name>
    <dbReference type="NCBI Taxonomy" id="756982"/>
    <lineage>
        <taxon>Eukaryota</taxon>
        <taxon>Fungi</taxon>
        <taxon>Dikarya</taxon>
        <taxon>Ascomycota</taxon>
        <taxon>Pezizomycotina</taxon>
        <taxon>Orbiliomycetes</taxon>
        <taxon>Orbiliales</taxon>
        <taxon>Orbiliaceae</taxon>
        <taxon>Orbilia</taxon>
        <taxon>Orbilia oligospora</taxon>
    </lineage>
</organism>
<protein>
    <submittedName>
        <fullName evidence="1">Uncharacterized protein</fullName>
    </submittedName>
</protein>
<dbReference type="GeneID" id="22896560"/>
<name>G1XM59_ARTOA</name>
<gene>
    <name evidence="1" type="ORF">AOL_s00140g28</name>
</gene>
<evidence type="ECO:0000313" key="1">
    <source>
        <dbReference type="EMBL" id="EGX45712.1"/>
    </source>
</evidence>
<proteinExistence type="predicted"/>
<dbReference type="EMBL" id="ADOT01000227">
    <property type="protein sequence ID" value="EGX45712.1"/>
    <property type="molecule type" value="Genomic_DNA"/>
</dbReference>
<dbReference type="Proteomes" id="UP000008784">
    <property type="component" value="Unassembled WGS sequence"/>
</dbReference>
<comment type="caution">
    <text evidence="1">The sequence shown here is derived from an EMBL/GenBank/DDBJ whole genome shotgun (WGS) entry which is preliminary data.</text>
</comment>
<dbReference type="InParanoid" id="G1XM59"/>
<dbReference type="RefSeq" id="XP_011125571.1">
    <property type="nucleotide sequence ID" value="XM_011127269.1"/>
</dbReference>
<dbReference type="HOGENOM" id="CLU_2120550_0_0_1"/>
<sequence>MENLAEFIHSKAIWYHIVRAQIGVTYKSTVNTRTHALRIRGADHPEADTKVPRLYKDLTTCGNSLTELRIFTFIMDNTGLKGMLWQLCVECTVSLVWSGYTSKITGILGHDQTH</sequence>